<dbReference type="RefSeq" id="WP_125442449.1">
    <property type="nucleotide sequence ID" value="NZ_RJOO01000003.1"/>
</dbReference>
<comment type="caution">
    <text evidence="1">The sequence shown here is derived from an EMBL/GenBank/DDBJ whole genome shotgun (WGS) entry which is preliminary data.</text>
</comment>
<proteinExistence type="predicted"/>
<evidence type="ECO:0000313" key="2">
    <source>
        <dbReference type="Proteomes" id="UP000267137"/>
    </source>
</evidence>
<accession>A0AAE8KBL8</accession>
<protein>
    <submittedName>
        <fullName evidence="1">Uncharacterized protein</fullName>
    </submittedName>
</protein>
<dbReference type="EMBL" id="RJOO01000003">
    <property type="protein sequence ID" value="RSJ23166.1"/>
    <property type="molecule type" value="Genomic_DNA"/>
</dbReference>
<dbReference type="AlphaFoldDB" id="A0AAE8KBL8"/>
<dbReference type="Proteomes" id="UP000267137">
    <property type="component" value="Unassembled WGS sequence"/>
</dbReference>
<reference evidence="1 2" key="1">
    <citation type="submission" date="2018-11" db="EMBL/GenBank/DDBJ databases">
        <title>Species Designations Belie Phenotypic and Genotypic Heterogeneity in Oral Streptococci.</title>
        <authorList>
            <person name="Velsko I."/>
        </authorList>
    </citation>
    <scope>NUCLEOTIDE SEQUENCE [LARGE SCALE GENOMIC DNA]</scope>
    <source>
        <strain evidence="1 2">KLC02</strain>
    </source>
</reference>
<gene>
    <name evidence="1" type="ORF">D8827_05800</name>
</gene>
<organism evidence="1 2">
    <name type="scientific">Streptococcus intermedius</name>
    <dbReference type="NCBI Taxonomy" id="1338"/>
    <lineage>
        <taxon>Bacteria</taxon>
        <taxon>Bacillati</taxon>
        <taxon>Bacillota</taxon>
        <taxon>Bacilli</taxon>
        <taxon>Lactobacillales</taxon>
        <taxon>Streptococcaceae</taxon>
        <taxon>Streptococcus</taxon>
        <taxon>Streptococcus anginosus group</taxon>
    </lineage>
</organism>
<sequence>MNKRIKKKKAKQAELLRLKQIEEAIAYFKENPIDIHKIIRDISNALHKAFTEIAAAFSTLDKQFENRRLESDKENSNKDKT</sequence>
<evidence type="ECO:0000313" key="1">
    <source>
        <dbReference type="EMBL" id="RSJ23166.1"/>
    </source>
</evidence>
<name>A0AAE8KBL8_STRIT</name>